<proteinExistence type="predicted"/>
<evidence type="ECO:0000313" key="3">
    <source>
        <dbReference type="Proteomes" id="UP000646244"/>
    </source>
</evidence>
<sequence length="311" mass="32571">MWSAAYAAGAVIAALCPGLAFGYGAGGTWRGTAAEWTLAGTYTVAAALGYVMLRRPGLRWAPAAAWGVAGLAVLSGFGFLFSPALVLKLLSRHQPPVDWAAWANQGVVTAGALLWACAALAHRRHVLGTCAHCGGRGRRSAVHLRTRAGWAAVAALVPYTALKTAWALGLRTGYTGENERPGMDEYYAGDALIWLYDHGVDITAVLGGIGMLLALALTLPWGRRLPRLPLLALGWTGAGALAPFGVFLLVYGTLLWAGVIDGGFEGHARWVVALAYGGFSAYGLALGRATRTYQLATRRPCGHCVPPGHPA</sequence>
<feature type="transmembrane region" description="Helical" evidence="1">
    <location>
        <begin position="202"/>
        <end position="221"/>
    </location>
</feature>
<dbReference type="EMBL" id="BMVB01000013">
    <property type="protein sequence ID" value="GHC58738.1"/>
    <property type="molecule type" value="Genomic_DNA"/>
</dbReference>
<feature type="transmembrane region" description="Helical" evidence="1">
    <location>
        <begin position="148"/>
        <end position="168"/>
    </location>
</feature>
<reference evidence="2" key="1">
    <citation type="journal article" date="2014" name="Int. J. Syst. Evol. Microbiol.">
        <title>Complete genome sequence of Corynebacterium casei LMG S-19264T (=DSM 44701T), isolated from a smear-ripened cheese.</title>
        <authorList>
            <consortium name="US DOE Joint Genome Institute (JGI-PGF)"/>
            <person name="Walter F."/>
            <person name="Albersmeier A."/>
            <person name="Kalinowski J."/>
            <person name="Ruckert C."/>
        </authorList>
    </citation>
    <scope>NUCLEOTIDE SEQUENCE</scope>
    <source>
        <strain evidence="2">JCM 4633</strain>
    </source>
</reference>
<keyword evidence="1" id="KW-1133">Transmembrane helix</keyword>
<feature type="transmembrane region" description="Helical" evidence="1">
    <location>
        <begin position="99"/>
        <end position="121"/>
    </location>
</feature>
<organism evidence="2 3">
    <name type="scientific">Streptomyces cinnamoneus</name>
    <name type="common">Streptoverticillium cinnamoneum</name>
    <dbReference type="NCBI Taxonomy" id="53446"/>
    <lineage>
        <taxon>Bacteria</taxon>
        <taxon>Bacillati</taxon>
        <taxon>Actinomycetota</taxon>
        <taxon>Actinomycetes</taxon>
        <taxon>Kitasatosporales</taxon>
        <taxon>Streptomycetaceae</taxon>
        <taxon>Streptomyces</taxon>
        <taxon>Streptomyces cinnamoneus group</taxon>
    </lineage>
</organism>
<accession>A0A918WLV1</accession>
<dbReference type="AlphaFoldDB" id="A0A918WLV1"/>
<feature type="transmembrane region" description="Helical" evidence="1">
    <location>
        <begin position="36"/>
        <end position="53"/>
    </location>
</feature>
<name>A0A918WLV1_STRCJ</name>
<feature type="transmembrane region" description="Helical" evidence="1">
    <location>
        <begin position="270"/>
        <end position="289"/>
    </location>
</feature>
<keyword evidence="1" id="KW-0472">Membrane</keyword>
<evidence type="ECO:0000256" key="1">
    <source>
        <dbReference type="SAM" id="Phobius"/>
    </source>
</evidence>
<keyword evidence="1" id="KW-0812">Transmembrane</keyword>
<feature type="transmembrane region" description="Helical" evidence="1">
    <location>
        <begin position="65"/>
        <end position="87"/>
    </location>
</feature>
<gene>
    <name evidence="2" type="ORF">GCM10010507_39360</name>
</gene>
<protein>
    <submittedName>
        <fullName evidence="2">Uncharacterized protein</fullName>
    </submittedName>
</protein>
<dbReference type="Proteomes" id="UP000646244">
    <property type="component" value="Unassembled WGS sequence"/>
</dbReference>
<comment type="caution">
    <text evidence="2">The sequence shown here is derived from an EMBL/GenBank/DDBJ whole genome shotgun (WGS) entry which is preliminary data.</text>
</comment>
<evidence type="ECO:0000313" key="2">
    <source>
        <dbReference type="EMBL" id="GHC58738.1"/>
    </source>
</evidence>
<reference evidence="2" key="2">
    <citation type="submission" date="2020-09" db="EMBL/GenBank/DDBJ databases">
        <authorList>
            <person name="Sun Q."/>
            <person name="Ohkuma M."/>
        </authorList>
    </citation>
    <scope>NUCLEOTIDE SEQUENCE</scope>
    <source>
        <strain evidence="2">JCM 4633</strain>
    </source>
</reference>
<feature type="transmembrane region" description="Helical" evidence="1">
    <location>
        <begin position="233"/>
        <end position="258"/>
    </location>
</feature>